<keyword evidence="10" id="KW-0732">Signal</keyword>
<dbReference type="Proteomes" id="UP000290191">
    <property type="component" value="Unassembled WGS sequence"/>
</dbReference>
<dbReference type="InterPro" id="IPR037066">
    <property type="entry name" value="Plug_dom_sf"/>
</dbReference>
<protein>
    <submittedName>
        <fullName evidence="13">TonB-dependent receptor</fullName>
    </submittedName>
</protein>
<evidence type="ECO:0000259" key="11">
    <source>
        <dbReference type="Pfam" id="PF00593"/>
    </source>
</evidence>
<feature type="domain" description="TonB-dependent receptor-like beta-barrel" evidence="11">
    <location>
        <begin position="165"/>
        <end position="605"/>
    </location>
</feature>
<sequence>MKNKKLSTSAVAALLLATNLFSQETSLAPIIITSSDIKVDEKTATFATEIYTKEDIEKSKSKSVYDFLSSQTSVNVSPSYGNTFSQKIDLRGYGIGDGYQNIVVLVNGRRLNNIDMVPQLLSSIPLENIQKIEILKGTGSVSYGDGANAGVINIITSSKNDNYLKAYVGNNGTKNGTLSLGYGTEKFIVNAFIDYTSTDGSIEDLNGDEDESYNKNKSFNIIYFPTDSLELNLTRSYSNMNINYGSSLTFDEYKKDPNKTSSFTEQYFSSYVTTAGLKYDINSKLSFDATYSDEDKTSEYITYSSLYDYDYKSFASKLNYQDEALQLAIGVDGFDGDRTGSSDTTNKTNKAVFISGEYKLTKNLNISAGFRREKIKYTYNPDSGSDLESEDYLNAYDIGISYVLDENSSLFANYNRSFQMPDIDRFFTYGSFNGFIEPAKVHNYTIGYNNIQKNNKFKLAIFRADLRNEIYYYDTGSWLSSFNTNIDKSHKYGIEVYDKYLINKNLYTSVNYSYIVAKIDNEDEGNGAYDGKDLPGVSRHNLTVNLGYDINNISTMLSHTYRSSTYAANDFENNFNQKQEAYNSTDFAISYTYQNLELFAKIQNLFDRENGLWIEDDSIYPVNFERTYYAGLKVRF</sequence>
<comment type="similarity">
    <text evidence="8 9">Belongs to the TonB-dependent receptor family.</text>
</comment>
<keyword evidence="13" id="KW-0675">Receptor</keyword>
<evidence type="ECO:0000256" key="9">
    <source>
        <dbReference type="RuleBase" id="RU003357"/>
    </source>
</evidence>
<dbReference type="PANTHER" id="PTHR30069">
    <property type="entry name" value="TONB-DEPENDENT OUTER MEMBRANE RECEPTOR"/>
    <property type="match status" value="1"/>
</dbReference>
<evidence type="ECO:0000256" key="8">
    <source>
        <dbReference type="PROSITE-ProRule" id="PRU01360"/>
    </source>
</evidence>
<dbReference type="STRING" id="877500.GCA_000935065_02766"/>
<dbReference type="Gene3D" id="2.170.130.10">
    <property type="entry name" value="TonB-dependent receptor, plug domain"/>
    <property type="match status" value="1"/>
</dbReference>
<evidence type="ECO:0000256" key="4">
    <source>
        <dbReference type="ARBA" id="ARBA00022692"/>
    </source>
</evidence>
<dbReference type="AlphaFoldDB" id="A0A4Q0Y3T7"/>
<accession>A0A4Q0Y3T7</accession>
<dbReference type="Pfam" id="PF07715">
    <property type="entry name" value="Plug"/>
    <property type="match status" value="1"/>
</dbReference>
<dbReference type="GO" id="GO:0009279">
    <property type="term" value="C:cell outer membrane"/>
    <property type="evidence" value="ECO:0007669"/>
    <property type="project" value="UniProtKB-SubCell"/>
</dbReference>
<dbReference type="InterPro" id="IPR000531">
    <property type="entry name" value="Beta-barrel_TonB"/>
</dbReference>
<evidence type="ECO:0000313" key="13">
    <source>
        <dbReference type="EMBL" id="RXJ64393.1"/>
    </source>
</evidence>
<dbReference type="InterPro" id="IPR036942">
    <property type="entry name" value="Beta-barrel_TonB_sf"/>
</dbReference>
<evidence type="ECO:0000256" key="2">
    <source>
        <dbReference type="ARBA" id="ARBA00022448"/>
    </source>
</evidence>
<dbReference type="GO" id="GO:0044718">
    <property type="term" value="P:siderophore transmembrane transport"/>
    <property type="evidence" value="ECO:0007669"/>
    <property type="project" value="TreeGrafter"/>
</dbReference>
<keyword evidence="3 8" id="KW-1134">Transmembrane beta strand</keyword>
<reference evidence="13 14" key="1">
    <citation type="submission" date="2017-10" db="EMBL/GenBank/DDBJ databases">
        <title>Genomics of the genus Arcobacter.</title>
        <authorList>
            <person name="Perez-Cataluna A."/>
            <person name="Figueras M.J."/>
        </authorList>
    </citation>
    <scope>NUCLEOTIDE SEQUENCE [LARGE SCALE GENOMIC DNA]</scope>
    <source>
        <strain evidence="13 14">DSM 24636</strain>
    </source>
</reference>
<comment type="caution">
    <text evidence="13">The sequence shown here is derived from an EMBL/GenBank/DDBJ whole genome shotgun (WGS) entry which is preliminary data.</text>
</comment>
<dbReference type="InterPro" id="IPR012910">
    <property type="entry name" value="Plug_dom"/>
</dbReference>
<dbReference type="InterPro" id="IPR039426">
    <property type="entry name" value="TonB-dep_rcpt-like"/>
</dbReference>
<keyword evidence="2 8" id="KW-0813">Transport</keyword>
<evidence type="ECO:0000313" key="14">
    <source>
        <dbReference type="Proteomes" id="UP000290191"/>
    </source>
</evidence>
<keyword evidence="7 8" id="KW-0998">Cell outer membrane</keyword>
<dbReference type="PROSITE" id="PS52016">
    <property type="entry name" value="TONB_DEPENDENT_REC_3"/>
    <property type="match status" value="1"/>
</dbReference>
<keyword evidence="5 9" id="KW-0798">TonB box</keyword>
<evidence type="ECO:0000256" key="1">
    <source>
        <dbReference type="ARBA" id="ARBA00004571"/>
    </source>
</evidence>
<dbReference type="GO" id="GO:0015344">
    <property type="term" value="F:siderophore uptake transmembrane transporter activity"/>
    <property type="evidence" value="ECO:0007669"/>
    <property type="project" value="TreeGrafter"/>
</dbReference>
<comment type="subcellular location">
    <subcellularLocation>
        <location evidence="1 8">Cell outer membrane</location>
        <topology evidence="1 8">Multi-pass membrane protein</topology>
    </subcellularLocation>
</comment>
<evidence type="ECO:0000256" key="6">
    <source>
        <dbReference type="ARBA" id="ARBA00023136"/>
    </source>
</evidence>
<dbReference type="PANTHER" id="PTHR30069:SF27">
    <property type="entry name" value="BLL4766 PROTEIN"/>
    <property type="match status" value="1"/>
</dbReference>
<dbReference type="Pfam" id="PF00593">
    <property type="entry name" value="TonB_dep_Rec_b-barrel"/>
    <property type="match status" value="1"/>
</dbReference>
<name>A0A4Q0Y3T7_9BACT</name>
<evidence type="ECO:0000256" key="10">
    <source>
        <dbReference type="SAM" id="SignalP"/>
    </source>
</evidence>
<dbReference type="RefSeq" id="WP_129080837.1">
    <property type="nucleotide sequence ID" value="NZ_CP041070.1"/>
</dbReference>
<evidence type="ECO:0000256" key="7">
    <source>
        <dbReference type="ARBA" id="ARBA00023237"/>
    </source>
</evidence>
<keyword evidence="6 8" id="KW-0472">Membrane</keyword>
<feature type="domain" description="TonB-dependent receptor plug" evidence="12">
    <location>
        <begin position="42"/>
        <end position="151"/>
    </location>
</feature>
<dbReference type="Gene3D" id="2.40.170.20">
    <property type="entry name" value="TonB-dependent receptor, beta-barrel domain"/>
    <property type="match status" value="1"/>
</dbReference>
<keyword evidence="14" id="KW-1185">Reference proteome</keyword>
<dbReference type="EMBL" id="PDKO01000001">
    <property type="protein sequence ID" value="RXJ64393.1"/>
    <property type="molecule type" value="Genomic_DNA"/>
</dbReference>
<evidence type="ECO:0000256" key="5">
    <source>
        <dbReference type="ARBA" id="ARBA00023077"/>
    </source>
</evidence>
<evidence type="ECO:0000259" key="12">
    <source>
        <dbReference type="Pfam" id="PF07715"/>
    </source>
</evidence>
<feature type="chain" id="PRO_5020630345" evidence="10">
    <location>
        <begin position="23"/>
        <end position="636"/>
    </location>
</feature>
<evidence type="ECO:0000256" key="3">
    <source>
        <dbReference type="ARBA" id="ARBA00022452"/>
    </source>
</evidence>
<feature type="signal peptide" evidence="10">
    <location>
        <begin position="1"/>
        <end position="22"/>
    </location>
</feature>
<dbReference type="OrthoDB" id="9763670at2"/>
<keyword evidence="4 8" id="KW-0812">Transmembrane</keyword>
<organism evidence="13 14">
    <name type="scientific">Halarcobacter anaerophilus</name>
    <dbReference type="NCBI Taxonomy" id="877500"/>
    <lineage>
        <taxon>Bacteria</taxon>
        <taxon>Pseudomonadati</taxon>
        <taxon>Campylobacterota</taxon>
        <taxon>Epsilonproteobacteria</taxon>
        <taxon>Campylobacterales</taxon>
        <taxon>Arcobacteraceae</taxon>
        <taxon>Halarcobacter</taxon>
    </lineage>
</organism>
<gene>
    <name evidence="13" type="ORF">CRV06_00090</name>
</gene>
<dbReference type="SUPFAM" id="SSF56935">
    <property type="entry name" value="Porins"/>
    <property type="match status" value="1"/>
</dbReference>
<proteinExistence type="inferred from homology"/>
<dbReference type="CDD" id="cd01347">
    <property type="entry name" value="ligand_gated_channel"/>
    <property type="match status" value="1"/>
</dbReference>